<evidence type="ECO:0000313" key="2">
    <source>
        <dbReference type="Proteomes" id="UP000634476"/>
    </source>
</evidence>
<organism evidence="1 2">
    <name type="scientific">Planobispora takensis</name>
    <dbReference type="NCBI Taxonomy" id="1367882"/>
    <lineage>
        <taxon>Bacteria</taxon>
        <taxon>Bacillati</taxon>
        <taxon>Actinomycetota</taxon>
        <taxon>Actinomycetes</taxon>
        <taxon>Streptosporangiales</taxon>
        <taxon>Streptosporangiaceae</taxon>
        <taxon>Planobispora</taxon>
    </lineage>
</organism>
<reference evidence="1" key="1">
    <citation type="submission" date="2021-01" db="EMBL/GenBank/DDBJ databases">
        <title>Whole genome shotgun sequence of Planobispora takensis NBRC 109077.</title>
        <authorList>
            <person name="Komaki H."/>
            <person name="Tamura T."/>
        </authorList>
    </citation>
    <scope>NUCLEOTIDE SEQUENCE</scope>
    <source>
        <strain evidence="1">NBRC 109077</strain>
    </source>
</reference>
<dbReference type="AlphaFoldDB" id="A0A8J3SUK1"/>
<dbReference type="EMBL" id="BOOK01000016">
    <property type="protein sequence ID" value="GII00523.1"/>
    <property type="molecule type" value="Genomic_DNA"/>
</dbReference>
<comment type="caution">
    <text evidence="1">The sequence shown here is derived from an EMBL/GenBank/DDBJ whole genome shotgun (WGS) entry which is preliminary data.</text>
</comment>
<protein>
    <submittedName>
        <fullName evidence="1">Uncharacterized protein</fullName>
    </submittedName>
</protein>
<evidence type="ECO:0000313" key="1">
    <source>
        <dbReference type="EMBL" id="GII00523.1"/>
    </source>
</evidence>
<accession>A0A8J3SUK1</accession>
<dbReference type="Proteomes" id="UP000634476">
    <property type="component" value="Unassembled WGS sequence"/>
</dbReference>
<keyword evidence="2" id="KW-1185">Reference proteome</keyword>
<proteinExistence type="predicted"/>
<gene>
    <name evidence="1" type="ORF">Pta02_25310</name>
</gene>
<name>A0A8J3SUK1_9ACTN</name>
<sequence>MALREVIGGLLDDLPSETMPHPGACGIVNPVSRLRPGTPSAGVTARRKQESPISSAFDKVIERKVKLHLARAGERGDPSAMPERRGGLRHLGMTSLWCDVTTDGSLSFSHL</sequence>